<evidence type="ECO:0000313" key="8">
    <source>
        <dbReference type="Proteomes" id="UP000176988"/>
    </source>
</evidence>
<proteinExistence type="predicted"/>
<dbReference type="STRING" id="1802424.A2480_01625"/>
<evidence type="ECO:0000259" key="6">
    <source>
        <dbReference type="Pfam" id="PF00152"/>
    </source>
</evidence>
<dbReference type="Proteomes" id="UP000176988">
    <property type="component" value="Unassembled WGS sequence"/>
</dbReference>
<gene>
    <name evidence="7" type="ORF">A2480_01625</name>
</gene>
<keyword evidence="5" id="KW-0030">Aminoacyl-tRNA synthetase</keyword>
<dbReference type="InterPro" id="IPR004364">
    <property type="entry name" value="Aa-tRNA-synt_II"/>
</dbReference>
<name>A0A1F7WEG0_9BACT</name>
<sequence>MSEQLRHIIPIFSTMREAAHTHYRKSGLIHVPAPQIVGITGACENVDTLFRVGSRVGAQLFFCQTGQLNLEQALQYNPGVYTIMVSGRDEEIEDDRHLRQFNLAEEEFDWSFVGAEGETYNEERMYQALLEHIETTVKSIATTTVDRHATLLADRFDRDVSGLANSLTLPFHRISYEEAISLLNKNGFPQLSWGADLKSEHEAKVVELLAGGEMPRPVFIMRYPKEIKFFNMKVSESDDRVAMSADLVFPRAGEGVGSAVREHNATKLEQRLLGSEMYRLHLERGGKLEDFRWYLDLVASGETKPHAGYGIGLERVAQYILDRSDIRECSIFNLMAMQTKDWVVRQPVPMMA</sequence>
<reference evidence="7 8" key="1">
    <citation type="journal article" date="2016" name="Nat. Commun.">
        <title>Thousands of microbial genomes shed light on interconnected biogeochemical processes in an aquifer system.</title>
        <authorList>
            <person name="Anantharaman K."/>
            <person name="Brown C.T."/>
            <person name="Hug L.A."/>
            <person name="Sharon I."/>
            <person name="Castelle C.J."/>
            <person name="Probst A.J."/>
            <person name="Thomas B.C."/>
            <person name="Singh A."/>
            <person name="Wilkins M.J."/>
            <person name="Karaoz U."/>
            <person name="Brodie E.L."/>
            <person name="Williams K.H."/>
            <person name="Hubbard S.S."/>
            <person name="Banfield J.F."/>
        </authorList>
    </citation>
    <scope>NUCLEOTIDE SEQUENCE [LARGE SCALE GENOMIC DNA]</scope>
</reference>
<evidence type="ECO:0000256" key="5">
    <source>
        <dbReference type="ARBA" id="ARBA00023146"/>
    </source>
</evidence>
<dbReference type="PANTHER" id="PTHR22594">
    <property type="entry name" value="ASPARTYL/LYSYL-TRNA SYNTHETASE"/>
    <property type="match status" value="1"/>
</dbReference>
<dbReference type="EMBL" id="MGFG01000010">
    <property type="protein sequence ID" value="OGM01216.1"/>
    <property type="molecule type" value="Genomic_DNA"/>
</dbReference>
<evidence type="ECO:0000256" key="3">
    <source>
        <dbReference type="ARBA" id="ARBA00022840"/>
    </source>
</evidence>
<keyword evidence="2" id="KW-0547">Nucleotide-binding</keyword>
<evidence type="ECO:0000313" key="7">
    <source>
        <dbReference type="EMBL" id="OGM01216.1"/>
    </source>
</evidence>
<dbReference type="Pfam" id="PF00152">
    <property type="entry name" value="tRNA-synt_2"/>
    <property type="match status" value="1"/>
</dbReference>
<dbReference type="AlphaFoldDB" id="A0A1F7WEG0"/>
<dbReference type="GO" id="GO:0006421">
    <property type="term" value="P:asparaginyl-tRNA aminoacylation"/>
    <property type="evidence" value="ECO:0007669"/>
    <property type="project" value="TreeGrafter"/>
</dbReference>
<organism evidence="7 8">
    <name type="scientific">Candidatus Uhrbacteria bacterium RIFOXYC2_FULL_47_19</name>
    <dbReference type="NCBI Taxonomy" id="1802424"/>
    <lineage>
        <taxon>Bacteria</taxon>
        <taxon>Candidatus Uhriibacteriota</taxon>
    </lineage>
</organism>
<comment type="caution">
    <text evidence="7">The sequence shown here is derived from an EMBL/GenBank/DDBJ whole genome shotgun (WGS) entry which is preliminary data.</text>
</comment>
<evidence type="ECO:0000256" key="2">
    <source>
        <dbReference type="ARBA" id="ARBA00022741"/>
    </source>
</evidence>
<dbReference type="SUPFAM" id="SSF55681">
    <property type="entry name" value="Class II aaRS and biotin synthetases"/>
    <property type="match status" value="1"/>
</dbReference>
<keyword evidence="4" id="KW-0648">Protein biosynthesis</keyword>
<accession>A0A1F7WEG0</accession>
<protein>
    <recommendedName>
        <fullName evidence="6">Aminoacyl-tRNA synthetase class II (D/K/N) domain-containing protein</fullName>
    </recommendedName>
</protein>
<dbReference type="GO" id="GO:0005524">
    <property type="term" value="F:ATP binding"/>
    <property type="evidence" value="ECO:0007669"/>
    <property type="project" value="UniProtKB-KW"/>
</dbReference>
<keyword evidence="3" id="KW-0067">ATP-binding</keyword>
<dbReference type="InterPro" id="IPR045864">
    <property type="entry name" value="aa-tRNA-synth_II/BPL/LPL"/>
</dbReference>
<dbReference type="PANTHER" id="PTHR22594:SF34">
    <property type="entry name" value="ASPARAGINE--TRNA LIGASE, MITOCHONDRIAL-RELATED"/>
    <property type="match status" value="1"/>
</dbReference>
<dbReference type="GO" id="GO:0004816">
    <property type="term" value="F:asparagine-tRNA ligase activity"/>
    <property type="evidence" value="ECO:0007669"/>
    <property type="project" value="TreeGrafter"/>
</dbReference>
<keyword evidence="1" id="KW-0436">Ligase</keyword>
<feature type="domain" description="Aminoacyl-tRNA synthetase class II (D/K/N)" evidence="6">
    <location>
        <begin position="2"/>
        <end position="333"/>
    </location>
</feature>
<evidence type="ECO:0000256" key="4">
    <source>
        <dbReference type="ARBA" id="ARBA00022917"/>
    </source>
</evidence>
<evidence type="ECO:0000256" key="1">
    <source>
        <dbReference type="ARBA" id="ARBA00022598"/>
    </source>
</evidence>
<dbReference type="Gene3D" id="3.30.930.10">
    <property type="entry name" value="Bira Bifunctional Protein, Domain 2"/>
    <property type="match status" value="1"/>
</dbReference>